<proteinExistence type="predicted"/>
<dbReference type="InterPro" id="IPR013783">
    <property type="entry name" value="Ig-like_fold"/>
</dbReference>
<feature type="domain" description="DUF11" evidence="2">
    <location>
        <begin position="143"/>
        <end position="261"/>
    </location>
</feature>
<dbReference type="GO" id="GO:0005975">
    <property type="term" value="P:carbohydrate metabolic process"/>
    <property type="evidence" value="ECO:0007669"/>
    <property type="project" value="UniProtKB-ARBA"/>
</dbReference>
<reference evidence="3 4" key="1">
    <citation type="submission" date="2018-11" db="EMBL/GenBank/DDBJ databases">
        <title>Sequencing the genomes of 1000 actinobacteria strains.</title>
        <authorList>
            <person name="Klenk H.-P."/>
        </authorList>
    </citation>
    <scope>NUCLEOTIDE SEQUENCE [LARGE SCALE GENOMIC DNA]</scope>
    <source>
        <strain evidence="3 4">DSM 44348</strain>
    </source>
</reference>
<evidence type="ECO:0000313" key="4">
    <source>
        <dbReference type="Proteomes" id="UP000274843"/>
    </source>
</evidence>
<keyword evidence="1" id="KW-0812">Transmembrane</keyword>
<protein>
    <submittedName>
        <fullName evidence="3">Putative repeat protein (TIGR01451 family)</fullName>
    </submittedName>
</protein>
<dbReference type="GeneID" id="301848350"/>
<comment type="caution">
    <text evidence="3">The sequence shown here is derived from an EMBL/GenBank/DDBJ whole genome shotgun (WGS) entry which is preliminary data.</text>
</comment>
<keyword evidence="1" id="KW-1133">Transmembrane helix</keyword>
<evidence type="ECO:0000256" key="1">
    <source>
        <dbReference type="SAM" id="Phobius"/>
    </source>
</evidence>
<organism evidence="3 4">
    <name type="scientific">Amycolatopsis thermoflava</name>
    <dbReference type="NCBI Taxonomy" id="84480"/>
    <lineage>
        <taxon>Bacteria</taxon>
        <taxon>Bacillati</taxon>
        <taxon>Actinomycetota</taxon>
        <taxon>Actinomycetes</taxon>
        <taxon>Pseudonocardiales</taxon>
        <taxon>Pseudonocardiaceae</taxon>
        <taxon>Amycolatopsis</taxon>
        <taxon>Amycolatopsis methanolica group</taxon>
    </lineage>
</organism>
<accession>A0A3N2H6X8</accession>
<dbReference type="Proteomes" id="UP000274843">
    <property type="component" value="Unassembled WGS sequence"/>
</dbReference>
<dbReference type="AlphaFoldDB" id="A0A3N2H6X8"/>
<gene>
    <name evidence="3" type="ORF">EDD35_7110</name>
</gene>
<evidence type="ECO:0000313" key="3">
    <source>
        <dbReference type="EMBL" id="ROS44663.1"/>
    </source>
</evidence>
<dbReference type="EMBL" id="RKHY01000001">
    <property type="protein sequence ID" value="ROS44663.1"/>
    <property type="molecule type" value="Genomic_DNA"/>
</dbReference>
<dbReference type="InterPro" id="IPR001434">
    <property type="entry name" value="OmcB-like_DUF11"/>
</dbReference>
<dbReference type="Gene3D" id="2.60.40.10">
    <property type="entry name" value="Immunoglobulins"/>
    <property type="match status" value="1"/>
</dbReference>
<dbReference type="RefSeq" id="WP_123686597.1">
    <property type="nucleotide sequence ID" value="NZ_RKHY01000001.1"/>
</dbReference>
<dbReference type="Pfam" id="PF01345">
    <property type="entry name" value="DUF11"/>
    <property type="match status" value="1"/>
</dbReference>
<name>A0A3N2H6X8_9PSEU</name>
<sequence length="294" mass="29814">MNAFWAGGSAQVGPVSQPYQDGQTYNTIAAKLQAPRPDCDDGTATVTVRSTVHLLGPNAGFGQNGFAKLGTDFDTAPGTNTTPDMPVGGTQTLETTVEVPAADLAAGNVKYWMILETYHGGSKAWDTSGFSATYTYNTSTCADLGVTKSTEPSVDEVQQGERISYAIVVTNHGPGDSTGHTMTDPVPAGLVDVEVPDDCSLAGGVVTCSGGPLAAGESRTYLVTATAADVPAGTDAVTVTNTAQVSGNETDPDTANNTSAAIVTVNVPMIAGGVGAALALGGVAVWLVRRRVAA</sequence>
<keyword evidence="4" id="KW-1185">Reference proteome</keyword>
<dbReference type="NCBIfam" id="TIGR01451">
    <property type="entry name" value="B_ant_repeat"/>
    <property type="match status" value="1"/>
</dbReference>
<dbReference type="InterPro" id="IPR047589">
    <property type="entry name" value="DUF11_rpt"/>
</dbReference>
<evidence type="ECO:0000259" key="2">
    <source>
        <dbReference type="Pfam" id="PF01345"/>
    </source>
</evidence>
<feature type="transmembrane region" description="Helical" evidence="1">
    <location>
        <begin position="267"/>
        <end position="288"/>
    </location>
</feature>
<keyword evidence="1" id="KW-0472">Membrane</keyword>